<accession>A0A1B9A043</accession>
<dbReference type="RefSeq" id="WP_065392908.1">
    <property type="nucleotide sequence ID" value="NZ_MAYH01000001.1"/>
</dbReference>
<keyword evidence="2" id="KW-1185">Reference proteome</keyword>
<dbReference type="Proteomes" id="UP000092651">
    <property type="component" value="Unassembled WGS sequence"/>
</dbReference>
<evidence type="ECO:0000313" key="1">
    <source>
        <dbReference type="EMBL" id="OCA77154.1"/>
    </source>
</evidence>
<evidence type="ECO:0000313" key="2">
    <source>
        <dbReference type="Proteomes" id="UP000092651"/>
    </source>
</evidence>
<organism evidence="1 2">
    <name type="scientific">Chryseobacterium artocarpi</name>
    <dbReference type="NCBI Taxonomy" id="1414727"/>
    <lineage>
        <taxon>Bacteria</taxon>
        <taxon>Pseudomonadati</taxon>
        <taxon>Bacteroidota</taxon>
        <taxon>Flavobacteriia</taxon>
        <taxon>Flavobacteriales</taxon>
        <taxon>Weeksellaceae</taxon>
        <taxon>Chryseobacterium group</taxon>
        <taxon>Chryseobacterium</taxon>
    </lineage>
</organism>
<protein>
    <submittedName>
        <fullName evidence="1">Uncharacterized protein</fullName>
    </submittedName>
</protein>
<proteinExistence type="predicted"/>
<comment type="caution">
    <text evidence="1">The sequence shown here is derived from an EMBL/GenBank/DDBJ whole genome shotgun (WGS) entry which is preliminary data.</text>
</comment>
<dbReference type="EMBL" id="MAYH01000001">
    <property type="protein sequence ID" value="OCA77154.1"/>
    <property type="molecule type" value="Genomic_DNA"/>
</dbReference>
<reference evidence="1 2" key="1">
    <citation type="submission" date="2016-07" db="EMBL/GenBank/DDBJ databases">
        <authorList>
            <person name="Jeong J.-J."/>
            <person name="Kim D.W."/>
            <person name="Sang M.K."/>
            <person name="Choi I.-G."/>
            <person name="Kim K.D."/>
        </authorList>
    </citation>
    <scope>NUCLEOTIDE SEQUENCE [LARGE SCALE GENOMIC DNA]</scope>
    <source>
        <strain evidence="1 2">UTM-3</strain>
    </source>
</reference>
<name>A0A1B9A043_9FLAO</name>
<sequence length="294" mass="34054">MTFNQCALTGYTLYPDNFYPTTGTFVEYENVVVGHVKISLSVYEELLNGDFENYLIAGICKERTLKGEEPILITGDFIREGYKLLNPPTAFEEKCSHFLKYLYQGGGKENREFEFNTTRDFALAFADPEEFYRIVDQLKQDYHITIRNTQTLSQKRYLFQGVKVTNMGKELARKELPKMPMYGLVNQEITTGDAEIDAKINHARKLFFDEPQTMDRMRSACETLSYVLEPLRGDLSSAFTSGDVSDFFKLVNTFDIRHNKESTKDLKHLEQLEWVFYTLLNSINTYTKLKNKGV</sequence>
<gene>
    <name evidence="1" type="ORF">BBI01_01440</name>
</gene>
<dbReference type="AlphaFoldDB" id="A0A1B9A043"/>
<dbReference type="OrthoDB" id="8479006at2"/>